<reference evidence="4 7" key="2">
    <citation type="submission" date="2018-07" db="EMBL/GenBank/DDBJ databases">
        <authorList>
            <person name="Feyereisen M."/>
        </authorList>
    </citation>
    <scope>NUCLEOTIDE SEQUENCE [LARGE SCALE GENOMIC DNA]</scope>
    <source>
        <strain evidence="4 7">UCCLBBS449</strain>
    </source>
</reference>
<dbReference type="Proteomes" id="UP000217918">
    <property type="component" value="Unassembled WGS sequence"/>
</dbReference>
<name>A0A0C1PS39_LEVBR</name>
<evidence type="ECO:0000313" key="3">
    <source>
        <dbReference type="EMBL" id="PBQ24848.1"/>
    </source>
</evidence>
<protein>
    <submittedName>
        <fullName evidence="3">Uncharacterized protein</fullName>
    </submittedName>
</protein>
<feature type="transmembrane region" description="Helical" evidence="1">
    <location>
        <begin position="12"/>
        <end position="31"/>
    </location>
</feature>
<evidence type="ECO:0000313" key="7">
    <source>
        <dbReference type="Proteomes" id="UP000307074"/>
    </source>
</evidence>
<evidence type="ECO:0000256" key="1">
    <source>
        <dbReference type="SAM" id="Phobius"/>
    </source>
</evidence>
<keyword evidence="1" id="KW-0812">Transmembrane</keyword>
<evidence type="ECO:0000313" key="2">
    <source>
        <dbReference type="EMBL" id="MBS1010477.1"/>
    </source>
</evidence>
<organism evidence="3 6">
    <name type="scientific">Levilactobacillus brevis</name>
    <name type="common">Lactobacillus brevis</name>
    <dbReference type="NCBI Taxonomy" id="1580"/>
    <lineage>
        <taxon>Bacteria</taxon>
        <taxon>Bacillati</taxon>
        <taxon>Bacillota</taxon>
        <taxon>Bacilli</taxon>
        <taxon>Lactobacillales</taxon>
        <taxon>Lactobacillaceae</taxon>
        <taxon>Levilactobacillus</taxon>
    </lineage>
</organism>
<keyword evidence="1" id="KW-0472">Membrane</keyword>
<reference evidence="3 6" key="1">
    <citation type="submission" date="2017-09" db="EMBL/GenBank/DDBJ databases">
        <title>Genome sequence of Lactobacillus brevis D7.</title>
        <authorList>
            <person name="Kwon M.-S."/>
            <person name="Lim S.K."/>
            <person name="Choi H.-J."/>
        </authorList>
    </citation>
    <scope>NUCLEOTIDE SEQUENCE [LARGE SCALE GENOMIC DNA]</scope>
    <source>
        <strain evidence="3 6">D7</strain>
    </source>
</reference>
<dbReference type="RefSeq" id="WP_011668790.1">
    <property type="nucleotide sequence ID" value="NZ_BBOW01000098.1"/>
</dbReference>
<dbReference type="AlphaFoldDB" id="A0A0C1PS39"/>
<sequence>MLSTDFDVKLKLLILFATGLIVLAIVLGWLWHRDHHFSRYFGGVLGVMIVQIFLLISLALIHQ</sequence>
<dbReference type="Proteomes" id="UP001164768">
    <property type="component" value="Chromosome"/>
</dbReference>
<evidence type="ECO:0000313" key="6">
    <source>
        <dbReference type="Proteomes" id="UP000217918"/>
    </source>
</evidence>
<feature type="transmembrane region" description="Helical" evidence="1">
    <location>
        <begin position="37"/>
        <end position="61"/>
    </location>
</feature>
<dbReference type="Proteomes" id="UP000676478">
    <property type="component" value="Unassembled WGS sequence"/>
</dbReference>
<reference evidence="5" key="5">
    <citation type="submission" date="2022-11" db="EMBL/GenBank/DDBJ databases">
        <title>Whole genome sequence of Levilactobacillus brevis SMB091.</title>
        <authorList>
            <person name="Kim J.-M."/>
            <person name="Kim O.-C."/>
            <person name="Choi Y.H."/>
            <person name="Han N.S."/>
            <person name="Hurh B."/>
        </authorList>
    </citation>
    <scope>NUCLEOTIDE SEQUENCE</scope>
    <source>
        <strain evidence="5">SMB091</strain>
    </source>
</reference>
<dbReference type="EMBL" id="NVYO01000001">
    <property type="protein sequence ID" value="PBQ24848.1"/>
    <property type="molecule type" value="Genomic_DNA"/>
</dbReference>
<proteinExistence type="predicted"/>
<reference evidence="2" key="3">
    <citation type="submission" date="2020-12" db="EMBL/GenBank/DDBJ databases">
        <authorList>
            <person name="Mcmullen J.G."/>
        </authorList>
    </citation>
    <scope>NUCLEOTIDE SEQUENCE</scope>
    <source>
        <strain evidence="2">Dm-2019-70</strain>
    </source>
</reference>
<accession>A0A0C1PS39</accession>
<dbReference type="OrthoDB" id="2322624at2"/>
<reference evidence="2" key="4">
    <citation type="submission" date="2022-09" db="EMBL/GenBank/DDBJ databases">
        <title>Genome-inferred correspondence between phylogeny and metabolic traits in the wild Drosophila gut microbiome.</title>
        <authorList>
            <person name="Bueno E."/>
            <person name="Blow F."/>
            <person name="Douglas A.E."/>
        </authorList>
    </citation>
    <scope>NUCLEOTIDE SEQUENCE</scope>
    <source>
        <strain evidence="2">Dm-2019-70</strain>
    </source>
</reference>
<evidence type="ECO:0000313" key="5">
    <source>
        <dbReference type="EMBL" id="WAD01104.1"/>
    </source>
</evidence>
<dbReference type="EMBL" id="CP031198">
    <property type="protein sequence ID" value="QCZ54281.1"/>
    <property type="molecule type" value="Genomic_DNA"/>
</dbReference>
<dbReference type="EMBL" id="CP113117">
    <property type="protein sequence ID" value="WAD01104.1"/>
    <property type="molecule type" value="Genomic_DNA"/>
</dbReference>
<dbReference type="EMBL" id="JAERKF010000006">
    <property type="protein sequence ID" value="MBS1010477.1"/>
    <property type="molecule type" value="Genomic_DNA"/>
</dbReference>
<dbReference type="Proteomes" id="UP000307074">
    <property type="component" value="Chromosome"/>
</dbReference>
<keyword evidence="1" id="KW-1133">Transmembrane helix</keyword>
<dbReference type="GeneID" id="56994124"/>
<evidence type="ECO:0000313" key="4">
    <source>
        <dbReference type="EMBL" id="QCZ54281.1"/>
    </source>
</evidence>
<gene>
    <name evidence="3" type="ORF">CNR29_12765</name>
    <name evidence="2" type="ORF">JK167_06485</name>
    <name evidence="5" type="ORF">ORR04_09180</name>
    <name evidence="4" type="ORF">UCCLBBS449_2375</name>
</gene>